<dbReference type="Gene3D" id="3.40.630.30">
    <property type="match status" value="1"/>
</dbReference>
<dbReference type="InterPro" id="IPR016181">
    <property type="entry name" value="Acyl_CoA_acyltransferase"/>
</dbReference>
<evidence type="ECO:0000313" key="2">
    <source>
        <dbReference type="EMBL" id="RXE60166.1"/>
    </source>
</evidence>
<dbReference type="PANTHER" id="PTHR43415:SF3">
    <property type="entry name" value="GNAT-FAMILY ACETYLTRANSFERASE"/>
    <property type="match status" value="1"/>
</dbReference>
<comment type="caution">
    <text evidence="2">The sequence shown here is derived from an EMBL/GenBank/DDBJ whole genome shotgun (WGS) entry which is preliminary data.</text>
</comment>
<dbReference type="SUPFAM" id="SSF55729">
    <property type="entry name" value="Acyl-CoA N-acyltransferases (Nat)"/>
    <property type="match status" value="1"/>
</dbReference>
<evidence type="ECO:0000313" key="3">
    <source>
        <dbReference type="Proteomes" id="UP000289166"/>
    </source>
</evidence>
<dbReference type="PROSITE" id="PS51186">
    <property type="entry name" value="GNAT"/>
    <property type="match status" value="1"/>
</dbReference>
<keyword evidence="3" id="KW-1185">Reference proteome</keyword>
<dbReference type="CDD" id="cd04301">
    <property type="entry name" value="NAT_SF"/>
    <property type="match status" value="1"/>
</dbReference>
<name>A0A4Q0I6Z1_9FIRM</name>
<feature type="domain" description="N-acetyltransferase" evidence="1">
    <location>
        <begin position="11"/>
        <end position="174"/>
    </location>
</feature>
<dbReference type="PANTHER" id="PTHR43415">
    <property type="entry name" value="SPERMIDINE N(1)-ACETYLTRANSFERASE"/>
    <property type="match status" value="1"/>
</dbReference>
<dbReference type="OrthoDB" id="9127144at2"/>
<dbReference type="AlphaFoldDB" id="A0A4Q0I6Z1"/>
<dbReference type="GO" id="GO:0016747">
    <property type="term" value="F:acyltransferase activity, transferring groups other than amino-acyl groups"/>
    <property type="evidence" value="ECO:0007669"/>
    <property type="project" value="InterPro"/>
</dbReference>
<dbReference type="InterPro" id="IPR000182">
    <property type="entry name" value="GNAT_dom"/>
</dbReference>
<dbReference type="RefSeq" id="WP_069193903.1">
    <property type="nucleotide sequence ID" value="NZ_RLII01000002.1"/>
</dbReference>
<protein>
    <submittedName>
        <fullName evidence="2">N-acetyltransferase</fullName>
    </submittedName>
</protein>
<dbReference type="EMBL" id="RLII01000002">
    <property type="protein sequence ID" value="RXE60166.1"/>
    <property type="molecule type" value="Genomic_DNA"/>
</dbReference>
<dbReference type="Pfam" id="PF13420">
    <property type="entry name" value="Acetyltransf_4"/>
    <property type="match status" value="1"/>
</dbReference>
<sequence length="174" mass="20191">MYPLNIDGREIYLRDLKIDDLPHLLKWYNNINDFSFATGIYEPITLREMLSRYLISRASSKEFFAGIYIRASGEMIGVLKGQLKSDGNSSAWINSILIDPGFQRKGYGRKTVNLLIEHMKKCSKADSVYLSVAEENIKGMLFWKQQSFRTVKKIKRDYSSKNKCENIVIMCREI</sequence>
<proteinExistence type="predicted"/>
<organism evidence="2 3">
    <name type="scientific">Acetivibrio mesophilus</name>
    <dbReference type="NCBI Taxonomy" id="2487273"/>
    <lineage>
        <taxon>Bacteria</taxon>
        <taxon>Bacillati</taxon>
        <taxon>Bacillota</taxon>
        <taxon>Clostridia</taxon>
        <taxon>Eubacteriales</taxon>
        <taxon>Oscillospiraceae</taxon>
        <taxon>Acetivibrio</taxon>
    </lineage>
</organism>
<dbReference type="Proteomes" id="UP000289166">
    <property type="component" value="Unassembled WGS sequence"/>
</dbReference>
<accession>A0A4Q0I6Z1</accession>
<reference evidence="3" key="1">
    <citation type="submission" date="2018-11" db="EMBL/GenBank/DDBJ databases">
        <title>Genome sequencing of a novel mesophilic and cellulolytic organism within the genus Hungateiclostridium.</title>
        <authorList>
            <person name="Rettenmaier R."/>
            <person name="Liebl W."/>
            <person name="Zverlov V."/>
        </authorList>
    </citation>
    <scope>NUCLEOTIDE SEQUENCE [LARGE SCALE GENOMIC DNA]</scope>
    <source>
        <strain evidence="3">N2K1</strain>
    </source>
</reference>
<keyword evidence="2" id="KW-0808">Transferase</keyword>
<evidence type="ECO:0000259" key="1">
    <source>
        <dbReference type="PROSITE" id="PS51186"/>
    </source>
</evidence>
<gene>
    <name evidence="2" type="ORF">EFD62_02745</name>
</gene>